<dbReference type="Proteomes" id="UP000326041">
    <property type="component" value="Chromosome"/>
</dbReference>
<feature type="region of interest" description="Disordered" evidence="1">
    <location>
        <begin position="1"/>
        <end position="20"/>
    </location>
</feature>
<protein>
    <recommendedName>
        <fullName evidence="4">DNA-directed RNA polymerase specialized sigma24 family protein</fullName>
    </recommendedName>
</protein>
<evidence type="ECO:0000313" key="3">
    <source>
        <dbReference type="Proteomes" id="UP000326041"/>
    </source>
</evidence>
<sequence length="696" mass="71817">MQSQHAAPRPASPSPDGPLVDVGQAEAALVEHYPRLVRLAYLMLPPKPGDRGRRVLTAHALVQRALPRGRTAAPAAPARPRRSAGGRAAHSARSGRRTDRSDRTERTDQAARAGRPVWAGDGDGDPGYALVRLQVVRTALRAGPSRRRGARRRRSGLPALPPPLPQVWGLRLFPRSGGAGELALEQRLSALSGPARAAWVLRGLERLSDDDVHAVLTDAGAADAAGALREADRVPAEYRLLGSPAFDPCALQARPPDLVRRRRRLKASLAAGAALVVCGALFGLPDDGWAPDGAAAPPYALNRSAQAALDPGKLTRVSPAAWKTSARTDFSVWPARGDLAGDTALLRRTLAVWARPGERVRVSATPGTPSGGPAGPPQLLYAGTVDNARVVVLHDGLRITRYAEPLDGTGGAALDFARVDGADRAGASALVLGRADGNVRYLTAPWVRSAGARDLREPGADTADLPLTGGVTPPVAGPALKSGSCASWNVLELTDGTGTRLVTDLGELVPAVLTAGRPGAAREAAGGEASRTWSPFACSLASMRSAGVRSVNAWAFAEQPLPDAGGTGPGSSLPGGGGGSASWVCTRAETWRGGGSRVQAQFRTPGGPSGVVAARAEDVPQCGEREPRVLAGVLWKSGAGTWYLLAAGSRGTTSVTATGGVEGSVRGNLLTLEAEQGARADLEGTLENGDRVSGLG</sequence>
<dbReference type="RefSeq" id="WP_150475189.1">
    <property type="nucleotide sequence ID" value="NZ_CP023697.1"/>
</dbReference>
<dbReference type="EMBL" id="CP023697">
    <property type="protein sequence ID" value="QEV06013.1"/>
    <property type="molecule type" value="Genomic_DNA"/>
</dbReference>
<keyword evidence="3" id="KW-1185">Reference proteome</keyword>
<gene>
    <name evidence="2" type="ORF">CP972_10175</name>
</gene>
<feature type="compositionally biased region" description="Basic and acidic residues" evidence="1">
    <location>
        <begin position="96"/>
        <end position="109"/>
    </location>
</feature>
<accession>A0ABX6AVE7</accession>
<name>A0ABX6AVE7_9ACTN</name>
<evidence type="ECO:0000313" key="2">
    <source>
        <dbReference type="EMBL" id="QEV06013.1"/>
    </source>
</evidence>
<proteinExistence type="predicted"/>
<dbReference type="GeneID" id="95534927"/>
<feature type="compositionally biased region" description="Low complexity" evidence="1">
    <location>
        <begin position="66"/>
        <end position="78"/>
    </location>
</feature>
<evidence type="ECO:0000256" key="1">
    <source>
        <dbReference type="SAM" id="MobiDB-lite"/>
    </source>
</evidence>
<organism evidence="2 3">
    <name type="scientific">Streptomyces prasinus</name>
    <dbReference type="NCBI Taxonomy" id="67345"/>
    <lineage>
        <taxon>Bacteria</taxon>
        <taxon>Bacillati</taxon>
        <taxon>Actinomycetota</taxon>
        <taxon>Actinomycetes</taxon>
        <taxon>Kitasatosporales</taxon>
        <taxon>Streptomycetaceae</taxon>
        <taxon>Streptomyces</taxon>
    </lineage>
</organism>
<evidence type="ECO:0008006" key="4">
    <source>
        <dbReference type="Google" id="ProtNLM"/>
    </source>
</evidence>
<reference evidence="2 3" key="1">
    <citation type="submission" date="2017-09" db="EMBL/GenBank/DDBJ databases">
        <authorList>
            <person name="Lee N."/>
            <person name="Cho B.-K."/>
        </authorList>
    </citation>
    <scope>NUCLEOTIDE SEQUENCE [LARGE SCALE GENOMIC DNA]</scope>
    <source>
        <strain evidence="2 3">ATCC 13879</strain>
    </source>
</reference>
<feature type="region of interest" description="Disordered" evidence="1">
    <location>
        <begin position="66"/>
        <end position="121"/>
    </location>
</feature>